<keyword evidence="2" id="KW-1185">Reference proteome</keyword>
<accession>A0ACB0K849</accession>
<dbReference type="Proteomes" id="UP001177021">
    <property type="component" value="Unassembled WGS sequence"/>
</dbReference>
<dbReference type="EMBL" id="CASHSV030000206">
    <property type="protein sequence ID" value="CAJ2652304.1"/>
    <property type="molecule type" value="Genomic_DNA"/>
</dbReference>
<evidence type="ECO:0000313" key="1">
    <source>
        <dbReference type="EMBL" id="CAJ2652304.1"/>
    </source>
</evidence>
<reference evidence="1" key="1">
    <citation type="submission" date="2023-10" db="EMBL/GenBank/DDBJ databases">
        <authorList>
            <person name="Rodriguez Cubillos JULIANA M."/>
            <person name="De Vega J."/>
        </authorList>
    </citation>
    <scope>NUCLEOTIDE SEQUENCE</scope>
</reference>
<organism evidence="1 2">
    <name type="scientific">Trifolium pratense</name>
    <name type="common">Red clover</name>
    <dbReference type="NCBI Taxonomy" id="57577"/>
    <lineage>
        <taxon>Eukaryota</taxon>
        <taxon>Viridiplantae</taxon>
        <taxon>Streptophyta</taxon>
        <taxon>Embryophyta</taxon>
        <taxon>Tracheophyta</taxon>
        <taxon>Spermatophyta</taxon>
        <taxon>Magnoliopsida</taxon>
        <taxon>eudicotyledons</taxon>
        <taxon>Gunneridae</taxon>
        <taxon>Pentapetalae</taxon>
        <taxon>rosids</taxon>
        <taxon>fabids</taxon>
        <taxon>Fabales</taxon>
        <taxon>Fabaceae</taxon>
        <taxon>Papilionoideae</taxon>
        <taxon>50 kb inversion clade</taxon>
        <taxon>NPAAA clade</taxon>
        <taxon>Hologalegina</taxon>
        <taxon>IRL clade</taxon>
        <taxon>Trifolieae</taxon>
        <taxon>Trifolium</taxon>
    </lineage>
</organism>
<name>A0ACB0K849_TRIPR</name>
<sequence length="399" mass="46459">MTNNKESYFEQKINKKEGANVADLSEDDRSYVVNLLKISSIEEKINHLKEIQENFDNLLKEKADFEAKYRKLSQEYYTTRYKIVNGVAEVEGVTNETTAEAEAEGVTNETTAEAEENGVPLFWLNTMKNNKELAEEIMECDKDALKYLEDIECTTIDDPKGFVLKFSFKSNHIFSTHTWKRHFIWDVTHQLKQLGLLAAFWFYRTEIGWFEEKCLTLDKEYNPQKSFFNFFEDIDNGDEEEFDEYMIWELQLQIERHYDIAETIKNMIIPHAVSWYTNAAQGEEIGVVDSSDKNDEEEETETKEGEEIGLADSSDENNEEEEETETKQGEEIGVVDSSDEKDEGEEETKTKKEHIIATSFCDKTYDTRQKEILFLLHHFITCIAVHVIIQVSLPLLLKL</sequence>
<proteinExistence type="predicted"/>
<comment type="caution">
    <text evidence="1">The sequence shown here is derived from an EMBL/GenBank/DDBJ whole genome shotgun (WGS) entry which is preliminary data.</text>
</comment>
<gene>
    <name evidence="1" type="ORF">MILVUS5_LOCUS19805</name>
</gene>
<protein>
    <submittedName>
        <fullName evidence="1">Uncharacterized protein</fullName>
    </submittedName>
</protein>
<evidence type="ECO:0000313" key="2">
    <source>
        <dbReference type="Proteomes" id="UP001177021"/>
    </source>
</evidence>